<keyword evidence="5 6" id="KW-0472">Membrane</keyword>
<dbReference type="RefSeq" id="WP_119515794.1">
    <property type="nucleotide sequence ID" value="NZ_NQYH01000003.1"/>
</dbReference>
<dbReference type="CDD" id="cd06581">
    <property type="entry name" value="TM_PBP1_LivM_like"/>
    <property type="match status" value="1"/>
</dbReference>
<evidence type="ECO:0000313" key="7">
    <source>
        <dbReference type="EMBL" id="RIY41543.1"/>
    </source>
</evidence>
<keyword evidence="3 6" id="KW-0812">Transmembrane</keyword>
<dbReference type="GO" id="GO:0015658">
    <property type="term" value="F:branched-chain amino acid transmembrane transporter activity"/>
    <property type="evidence" value="ECO:0007669"/>
    <property type="project" value="InterPro"/>
</dbReference>
<dbReference type="InterPro" id="IPR043428">
    <property type="entry name" value="LivM-like"/>
</dbReference>
<feature type="transmembrane region" description="Helical" evidence="6">
    <location>
        <begin position="212"/>
        <end position="237"/>
    </location>
</feature>
<evidence type="ECO:0000256" key="2">
    <source>
        <dbReference type="ARBA" id="ARBA00022475"/>
    </source>
</evidence>
<proteinExistence type="predicted"/>
<dbReference type="AlphaFoldDB" id="A0A3A1YTH4"/>
<organism evidence="7 8">
    <name type="scientific">Neopusillimonas maritima</name>
    <dbReference type="NCBI Taxonomy" id="2026239"/>
    <lineage>
        <taxon>Bacteria</taxon>
        <taxon>Pseudomonadati</taxon>
        <taxon>Pseudomonadota</taxon>
        <taxon>Betaproteobacteria</taxon>
        <taxon>Burkholderiales</taxon>
        <taxon>Alcaligenaceae</taxon>
        <taxon>Neopusillimonas</taxon>
    </lineage>
</organism>
<evidence type="ECO:0000256" key="4">
    <source>
        <dbReference type="ARBA" id="ARBA00022989"/>
    </source>
</evidence>
<feature type="transmembrane region" description="Helical" evidence="6">
    <location>
        <begin position="114"/>
        <end position="137"/>
    </location>
</feature>
<evidence type="ECO:0000256" key="3">
    <source>
        <dbReference type="ARBA" id="ARBA00022692"/>
    </source>
</evidence>
<keyword evidence="2" id="KW-1003">Cell membrane</keyword>
<reference evidence="7 8" key="1">
    <citation type="submission" date="2017-08" db="EMBL/GenBank/DDBJ databases">
        <title>Pusillimonas indicus sp. nov., a member of the family Alcaligenaceae isolated from surface seawater.</title>
        <authorList>
            <person name="Li J."/>
        </authorList>
    </citation>
    <scope>NUCLEOTIDE SEQUENCE [LARGE SCALE GENOMIC DNA]</scope>
    <source>
        <strain evidence="7 8">L52-1-41</strain>
    </source>
</reference>
<dbReference type="Pfam" id="PF02653">
    <property type="entry name" value="BPD_transp_2"/>
    <property type="match status" value="1"/>
</dbReference>
<feature type="transmembrane region" description="Helical" evidence="6">
    <location>
        <begin position="66"/>
        <end position="83"/>
    </location>
</feature>
<accession>A0A3A1YTH4</accession>
<feature type="transmembrane region" description="Helical" evidence="6">
    <location>
        <begin position="249"/>
        <end position="274"/>
    </location>
</feature>
<feature type="transmembrane region" description="Helical" evidence="6">
    <location>
        <begin position="89"/>
        <end position="107"/>
    </location>
</feature>
<sequence>MSKIFNTAFRRSWILWLLLALVVLLPFSGETYYIKLVTRMLIFAIAALSLDLLVGYLGLVSFGHAAFLAIGAYTVGIMASMGYASVWIVWPLAMLLGALFALFVGFISLRCSGLYFIFITLAFAQMVFYGAQSLRAYGGDDGFPLETASTLLPSVPLSNPITLFYASLVILLACLYLSRRLVNSPFGRIAVATRDNETRVHAVGVDPYPYKLVMFVVSGAVATLAGSLMANLTSYIAPGYVNWLVSGELLVMVILGSVGTLVGPILGAAVFVGFEHMLSDLTEHWMLIFGPLIVFRVLFLKNGIYGLFSRTRSAELSADRAASGGH</sequence>
<dbReference type="OrthoDB" id="3460090at2"/>
<name>A0A3A1YTH4_9BURK</name>
<evidence type="ECO:0008006" key="9">
    <source>
        <dbReference type="Google" id="ProtNLM"/>
    </source>
</evidence>
<feature type="transmembrane region" description="Helical" evidence="6">
    <location>
        <begin position="157"/>
        <end position="178"/>
    </location>
</feature>
<dbReference type="PANTHER" id="PTHR30482:SF17">
    <property type="entry name" value="ABC TRANSPORTER ATP-BINDING PROTEIN"/>
    <property type="match status" value="1"/>
</dbReference>
<gene>
    <name evidence="7" type="ORF">CJP73_06090</name>
</gene>
<evidence type="ECO:0000313" key="8">
    <source>
        <dbReference type="Proteomes" id="UP000266206"/>
    </source>
</evidence>
<protein>
    <recommendedName>
        <fullName evidence="9">Branched-chain amino acid ABC transporter permease</fullName>
    </recommendedName>
</protein>
<comment type="subcellular location">
    <subcellularLocation>
        <location evidence="1">Cell membrane</location>
        <topology evidence="1">Multi-pass membrane protein</topology>
    </subcellularLocation>
</comment>
<dbReference type="GO" id="GO:0005886">
    <property type="term" value="C:plasma membrane"/>
    <property type="evidence" value="ECO:0007669"/>
    <property type="project" value="UniProtKB-SubCell"/>
</dbReference>
<evidence type="ECO:0000256" key="5">
    <source>
        <dbReference type="ARBA" id="ARBA00023136"/>
    </source>
</evidence>
<evidence type="ECO:0000256" key="1">
    <source>
        <dbReference type="ARBA" id="ARBA00004651"/>
    </source>
</evidence>
<keyword evidence="4 6" id="KW-1133">Transmembrane helix</keyword>
<dbReference type="Proteomes" id="UP000266206">
    <property type="component" value="Unassembled WGS sequence"/>
</dbReference>
<dbReference type="InterPro" id="IPR001851">
    <property type="entry name" value="ABC_transp_permease"/>
</dbReference>
<dbReference type="EMBL" id="NQYH01000003">
    <property type="protein sequence ID" value="RIY41543.1"/>
    <property type="molecule type" value="Genomic_DNA"/>
</dbReference>
<comment type="caution">
    <text evidence="7">The sequence shown here is derived from an EMBL/GenBank/DDBJ whole genome shotgun (WGS) entry which is preliminary data.</text>
</comment>
<feature type="transmembrane region" description="Helical" evidence="6">
    <location>
        <begin position="286"/>
        <end position="308"/>
    </location>
</feature>
<feature type="transmembrane region" description="Helical" evidence="6">
    <location>
        <begin position="39"/>
        <end position="59"/>
    </location>
</feature>
<evidence type="ECO:0000256" key="6">
    <source>
        <dbReference type="SAM" id="Phobius"/>
    </source>
</evidence>
<dbReference type="PANTHER" id="PTHR30482">
    <property type="entry name" value="HIGH-AFFINITY BRANCHED-CHAIN AMINO ACID TRANSPORT SYSTEM PERMEASE"/>
    <property type="match status" value="1"/>
</dbReference>